<evidence type="ECO:0000313" key="2">
    <source>
        <dbReference type="Proteomes" id="UP000637643"/>
    </source>
</evidence>
<dbReference type="Proteomes" id="UP000637643">
    <property type="component" value="Unassembled WGS sequence"/>
</dbReference>
<accession>A0A917FGZ2</accession>
<organism evidence="1 2">
    <name type="scientific">Paenibacillus albidus</name>
    <dbReference type="NCBI Taxonomy" id="2041023"/>
    <lineage>
        <taxon>Bacteria</taxon>
        <taxon>Bacillati</taxon>
        <taxon>Bacillota</taxon>
        <taxon>Bacilli</taxon>
        <taxon>Bacillales</taxon>
        <taxon>Paenibacillaceae</taxon>
        <taxon>Paenibacillus</taxon>
    </lineage>
</organism>
<dbReference type="AlphaFoldDB" id="A0A917FGZ2"/>
<evidence type="ECO:0000313" key="1">
    <source>
        <dbReference type="EMBL" id="GGF75061.1"/>
    </source>
</evidence>
<protein>
    <submittedName>
        <fullName evidence="1">Uncharacterized protein</fullName>
    </submittedName>
</protein>
<proteinExistence type="predicted"/>
<keyword evidence="2" id="KW-1185">Reference proteome</keyword>
<reference evidence="1" key="1">
    <citation type="journal article" date="2014" name="Int. J. Syst. Evol. Microbiol.">
        <title>Complete genome sequence of Corynebacterium casei LMG S-19264T (=DSM 44701T), isolated from a smear-ripened cheese.</title>
        <authorList>
            <consortium name="US DOE Joint Genome Institute (JGI-PGF)"/>
            <person name="Walter F."/>
            <person name="Albersmeier A."/>
            <person name="Kalinowski J."/>
            <person name="Ruckert C."/>
        </authorList>
    </citation>
    <scope>NUCLEOTIDE SEQUENCE</scope>
    <source>
        <strain evidence="1">CGMCC 1.16134</strain>
    </source>
</reference>
<reference evidence="1" key="2">
    <citation type="submission" date="2020-09" db="EMBL/GenBank/DDBJ databases">
        <authorList>
            <person name="Sun Q."/>
            <person name="Zhou Y."/>
        </authorList>
    </citation>
    <scope>NUCLEOTIDE SEQUENCE</scope>
    <source>
        <strain evidence="1">CGMCC 1.16134</strain>
    </source>
</reference>
<sequence>MLFLFALAGYKEIRTRAFIGDRAQKSKVMLRGTLRGMPKNRQKKTAYIISGYSSQLLGTV</sequence>
<dbReference type="EMBL" id="BMKR01000007">
    <property type="protein sequence ID" value="GGF75061.1"/>
    <property type="molecule type" value="Genomic_DNA"/>
</dbReference>
<comment type="caution">
    <text evidence="1">The sequence shown here is derived from an EMBL/GenBank/DDBJ whole genome shotgun (WGS) entry which is preliminary data.</text>
</comment>
<name>A0A917FGZ2_9BACL</name>
<gene>
    <name evidence="1" type="ORF">GCM10010912_20340</name>
</gene>